<dbReference type="SUPFAM" id="SSF48452">
    <property type="entry name" value="TPR-like"/>
    <property type="match status" value="1"/>
</dbReference>
<evidence type="ECO:0000256" key="1">
    <source>
        <dbReference type="ARBA" id="ARBA00022737"/>
    </source>
</evidence>
<dbReference type="SMART" id="SM00256">
    <property type="entry name" value="FBOX"/>
    <property type="match status" value="1"/>
</dbReference>
<dbReference type="Gene3D" id="3.80.10.10">
    <property type="entry name" value="Ribonuclease Inhibitor"/>
    <property type="match status" value="1"/>
</dbReference>
<dbReference type="SUPFAM" id="SSF52047">
    <property type="entry name" value="RNI-like"/>
    <property type="match status" value="1"/>
</dbReference>
<dbReference type="PANTHER" id="PTHR22904">
    <property type="entry name" value="TPR REPEAT CONTAINING PROTEIN"/>
    <property type="match status" value="1"/>
</dbReference>
<accession>A0A9P4LPC3</accession>
<dbReference type="InterPro" id="IPR019734">
    <property type="entry name" value="TPR_rpt"/>
</dbReference>
<feature type="repeat" description="TPR" evidence="3">
    <location>
        <begin position="3"/>
        <end position="36"/>
    </location>
</feature>
<keyword evidence="1" id="KW-0677">Repeat</keyword>
<dbReference type="InterPro" id="IPR036047">
    <property type="entry name" value="F-box-like_dom_sf"/>
</dbReference>
<dbReference type="AlphaFoldDB" id="A0A9P4LPC3"/>
<evidence type="ECO:0000313" key="6">
    <source>
        <dbReference type="Proteomes" id="UP000799777"/>
    </source>
</evidence>
<feature type="domain" description="F-box" evidence="4">
    <location>
        <begin position="118"/>
        <end position="165"/>
    </location>
</feature>
<dbReference type="OrthoDB" id="629492at2759"/>
<evidence type="ECO:0000256" key="3">
    <source>
        <dbReference type="PROSITE-ProRule" id="PRU00339"/>
    </source>
</evidence>
<dbReference type="Proteomes" id="UP000799777">
    <property type="component" value="Unassembled WGS sequence"/>
</dbReference>
<evidence type="ECO:0000256" key="2">
    <source>
        <dbReference type="ARBA" id="ARBA00022803"/>
    </source>
</evidence>
<protein>
    <recommendedName>
        <fullName evidence="4">F-box domain-containing protein</fullName>
    </recommendedName>
</protein>
<dbReference type="Gene3D" id="1.20.1280.50">
    <property type="match status" value="1"/>
</dbReference>
<evidence type="ECO:0000259" key="4">
    <source>
        <dbReference type="PROSITE" id="PS50181"/>
    </source>
</evidence>
<dbReference type="PROSITE" id="PS50181">
    <property type="entry name" value="FBOX"/>
    <property type="match status" value="1"/>
</dbReference>
<dbReference type="InterPro" id="IPR032675">
    <property type="entry name" value="LRR_dom_sf"/>
</dbReference>
<evidence type="ECO:0000313" key="5">
    <source>
        <dbReference type="EMBL" id="KAF2033018.1"/>
    </source>
</evidence>
<dbReference type="Pfam" id="PF12937">
    <property type="entry name" value="F-box-like"/>
    <property type="match status" value="1"/>
</dbReference>
<proteinExistence type="predicted"/>
<name>A0A9P4LPC3_9PLEO</name>
<comment type="caution">
    <text evidence="5">The sequence shown here is derived from an EMBL/GenBank/DDBJ whole genome shotgun (WGS) entry which is preliminary data.</text>
</comment>
<dbReference type="PANTHER" id="PTHR22904:SF523">
    <property type="entry name" value="STRESS-INDUCED-PHOSPHOPROTEIN 1"/>
    <property type="match status" value="1"/>
</dbReference>
<dbReference type="InterPro" id="IPR001810">
    <property type="entry name" value="F-box_dom"/>
</dbReference>
<reference evidence="5" key="1">
    <citation type="journal article" date="2020" name="Stud. Mycol.">
        <title>101 Dothideomycetes genomes: a test case for predicting lifestyles and emergence of pathogens.</title>
        <authorList>
            <person name="Haridas S."/>
            <person name="Albert R."/>
            <person name="Binder M."/>
            <person name="Bloem J."/>
            <person name="Labutti K."/>
            <person name="Salamov A."/>
            <person name="Andreopoulos B."/>
            <person name="Baker S."/>
            <person name="Barry K."/>
            <person name="Bills G."/>
            <person name="Bluhm B."/>
            <person name="Cannon C."/>
            <person name="Castanera R."/>
            <person name="Culley D."/>
            <person name="Daum C."/>
            <person name="Ezra D."/>
            <person name="Gonzalez J."/>
            <person name="Henrissat B."/>
            <person name="Kuo A."/>
            <person name="Liang C."/>
            <person name="Lipzen A."/>
            <person name="Lutzoni F."/>
            <person name="Magnuson J."/>
            <person name="Mondo S."/>
            <person name="Nolan M."/>
            <person name="Ohm R."/>
            <person name="Pangilinan J."/>
            <person name="Park H.-J."/>
            <person name="Ramirez L."/>
            <person name="Alfaro M."/>
            <person name="Sun H."/>
            <person name="Tritt A."/>
            <person name="Yoshinaga Y."/>
            <person name="Zwiers L.-H."/>
            <person name="Turgeon B."/>
            <person name="Goodwin S."/>
            <person name="Spatafora J."/>
            <person name="Crous P."/>
            <person name="Grigoriev I."/>
        </authorList>
    </citation>
    <scope>NUCLEOTIDE SEQUENCE</scope>
    <source>
        <strain evidence="5">CBS 110217</strain>
    </source>
</reference>
<dbReference type="InterPro" id="IPR011990">
    <property type="entry name" value="TPR-like_helical_dom_sf"/>
</dbReference>
<dbReference type="Gene3D" id="1.25.40.10">
    <property type="entry name" value="Tetratricopeptide repeat domain"/>
    <property type="match status" value="1"/>
</dbReference>
<dbReference type="GO" id="GO:0051879">
    <property type="term" value="F:Hsp90 protein binding"/>
    <property type="evidence" value="ECO:0007669"/>
    <property type="project" value="TreeGrafter"/>
</dbReference>
<gene>
    <name evidence="5" type="ORF">EK21DRAFT_98580</name>
</gene>
<dbReference type="SUPFAM" id="SSF81383">
    <property type="entry name" value="F-box domain"/>
    <property type="match status" value="1"/>
</dbReference>
<dbReference type="PROSITE" id="PS50005">
    <property type="entry name" value="TPR"/>
    <property type="match status" value="1"/>
</dbReference>
<organism evidence="5 6">
    <name type="scientific">Setomelanomma holmii</name>
    <dbReference type="NCBI Taxonomy" id="210430"/>
    <lineage>
        <taxon>Eukaryota</taxon>
        <taxon>Fungi</taxon>
        <taxon>Dikarya</taxon>
        <taxon>Ascomycota</taxon>
        <taxon>Pezizomycotina</taxon>
        <taxon>Dothideomycetes</taxon>
        <taxon>Pleosporomycetidae</taxon>
        <taxon>Pleosporales</taxon>
        <taxon>Pleosporineae</taxon>
        <taxon>Phaeosphaeriaceae</taxon>
        <taxon>Setomelanomma</taxon>
    </lineage>
</organism>
<dbReference type="EMBL" id="ML978169">
    <property type="protein sequence ID" value="KAF2033018.1"/>
    <property type="molecule type" value="Genomic_DNA"/>
</dbReference>
<keyword evidence="2 3" id="KW-0802">TPR repeat</keyword>
<dbReference type="CDD" id="cd09917">
    <property type="entry name" value="F-box_SF"/>
    <property type="match status" value="1"/>
</dbReference>
<keyword evidence="6" id="KW-1185">Reference proteome</keyword>
<sequence>MSPQEFQELGRRYYKLKEYEKAVDAFTHGIDITPSISLFDYRAAAYDRLKDYNSAVKDGREMIKLDKQDVKGYLRTASVLEKMEKWGTALGIYKYGMKNILQQLHDKMTRKLSPAKSVDPLTVLPVELAEMVLEYLSFRQIVNNMRVSKGWRDYLSKLPRLWLHLDLSGARKNVTRGFIDKAVRRSEYRLTRVTIHRFEHVDVLKNVAKACKNLAELEFISLPHTMSSMLLDIVKCFRFPILPSTLKTLIIEHDGAFLLGDVDSDQLLRSCLPALMHLRLADIGISAELLHDFLDAYVDEDDHGQLKALVDAAPLQSLSLHGIMQFAQPGLFNPSTSSLFTTSPRILTPSLQSLDMAGISCTDDEIEHLVAHKTGLTSINVSSTQITGASIKMLADKLPSLKNIRADNCHRINGRDAIEYARRKGISISCSMDEGKGSRKIRYG</sequence>